<comment type="similarity">
    <text evidence="2">Belongs to the peptidase M24B family.</text>
</comment>
<dbReference type="EC" id="3.4.13.9" evidence="6"/>
<dbReference type="SUPFAM" id="SSF53092">
    <property type="entry name" value="Creatinase/prolidase N-terminal domain"/>
    <property type="match status" value="1"/>
</dbReference>
<protein>
    <submittedName>
        <fullName evidence="6">Xaa-Pro dipeptidase</fullName>
        <ecNumber evidence="6">3.4.13.9</ecNumber>
    </submittedName>
</protein>
<dbReference type="Gene3D" id="3.90.230.10">
    <property type="entry name" value="Creatinase/methionine aminopeptidase superfamily"/>
    <property type="match status" value="1"/>
</dbReference>
<comment type="caution">
    <text evidence="6">The sequence shown here is derived from an EMBL/GenBank/DDBJ whole genome shotgun (WGS) entry which is preliminary data.</text>
</comment>
<dbReference type="PRINTS" id="PR00599">
    <property type="entry name" value="MAPEPTIDASE"/>
</dbReference>
<evidence type="ECO:0000256" key="2">
    <source>
        <dbReference type="ARBA" id="ARBA00008766"/>
    </source>
</evidence>
<reference evidence="6 7" key="1">
    <citation type="submission" date="2021-01" db="EMBL/GenBank/DDBJ databases">
        <title>Genomic Encyclopedia of Type Strains, Phase IV (KMG-IV): sequencing the most valuable type-strain genomes for metagenomic binning, comparative biology and taxonomic classification.</title>
        <authorList>
            <person name="Goeker M."/>
        </authorList>
    </citation>
    <scope>NUCLEOTIDE SEQUENCE [LARGE SCALE GENOMIC DNA]</scope>
    <source>
        <strain evidence="6 7">DSM 24834</strain>
    </source>
</reference>
<feature type="domain" description="Peptidase M24" evidence="4">
    <location>
        <begin position="148"/>
        <end position="350"/>
    </location>
</feature>
<organism evidence="6 7">
    <name type="scientific">Rossellomorea pakistanensis</name>
    <dbReference type="NCBI Taxonomy" id="992288"/>
    <lineage>
        <taxon>Bacteria</taxon>
        <taxon>Bacillati</taxon>
        <taxon>Bacillota</taxon>
        <taxon>Bacilli</taxon>
        <taxon>Bacillales</taxon>
        <taxon>Bacillaceae</taxon>
        <taxon>Rossellomorea</taxon>
    </lineage>
</organism>
<dbReference type="InterPro" id="IPR001714">
    <property type="entry name" value="Pept_M24_MAP"/>
</dbReference>
<dbReference type="PANTHER" id="PTHR46112:SF10">
    <property type="entry name" value="DIPEPTIDASE YKVY-RELATED"/>
    <property type="match status" value="1"/>
</dbReference>
<dbReference type="Proteomes" id="UP001646157">
    <property type="component" value="Unassembled WGS sequence"/>
</dbReference>
<dbReference type="InterPro" id="IPR029149">
    <property type="entry name" value="Creatin/AminoP/Spt16_N"/>
</dbReference>
<dbReference type="EMBL" id="JAFBDZ010000004">
    <property type="protein sequence ID" value="MBM7587360.1"/>
    <property type="molecule type" value="Genomic_DNA"/>
</dbReference>
<dbReference type="Pfam" id="PF01321">
    <property type="entry name" value="Creatinase_N"/>
    <property type="match status" value="1"/>
</dbReference>
<dbReference type="GO" id="GO:0102009">
    <property type="term" value="F:proline dipeptidase activity"/>
    <property type="evidence" value="ECO:0007669"/>
    <property type="project" value="UniProtKB-EC"/>
</dbReference>
<feature type="domain" description="Creatinase N-terminal" evidence="5">
    <location>
        <begin position="8"/>
        <end position="139"/>
    </location>
</feature>
<keyword evidence="6" id="KW-0378">Hydrolase</keyword>
<dbReference type="InterPro" id="IPR036005">
    <property type="entry name" value="Creatinase/aminopeptidase-like"/>
</dbReference>
<evidence type="ECO:0000256" key="3">
    <source>
        <dbReference type="ARBA" id="ARBA00023211"/>
    </source>
</evidence>
<dbReference type="RefSeq" id="WP_205174536.1">
    <property type="nucleotide sequence ID" value="NZ_JAFBDZ010000004.1"/>
</dbReference>
<evidence type="ECO:0000313" key="6">
    <source>
        <dbReference type="EMBL" id="MBM7587360.1"/>
    </source>
</evidence>
<dbReference type="CDD" id="cd01092">
    <property type="entry name" value="APP-like"/>
    <property type="match status" value="1"/>
</dbReference>
<comment type="cofactor">
    <cofactor evidence="1">
        <name>Mn(2+)</name>
        <dbReference type="ChEBI" id="CHEBI:29035"/>
    </cofactor>
</comment>
<dbReference type="InterPro" id="IPR000994">
    <property type="entry name" value="Pept_M24"/>
</dbReference>
<name>A0ABS2NHQ6_9BACI</name>
<dbReference type="InterPro" id="IPR050659">
    <property type="entry name" value="Peptidase_M24B"/>
</dbReference>
<evidence type="ECO:0000259" key="4">
    <source>
        <dbReference type="Pfam" id="PF00557"/>
    </source>
</evidence>
<dbReference type="Pfam" id="PF00557">
    <property type="entry name" value="Peptidase_M24"/>
    <property type="match status" value="1"/>
</dbReference>
<dbReference type="SUPFAM" id="SSF55920">
    <property type="entry name" value="Creatinase/aminopeptidase"/>
    <property type="match status" value="1"/>
</dbReference>
<keyword evidence="7" id="KW-1185">Reference proteome</keyword>
<dbReference type="InterPro" id="IPR000587">
    <property type="entry name" value="Creatinase_N"/>
</dbReference>
<dbReference type="PANTHER" id="PTHR46112">
    <property type="entry name" value="AMINOPEPTIDASE"/>
    <property type="match status" value="1"/>
</dbReference>
<evidence type="ECO:0000259" key="5">
    <source>
        <dbReference type="Pfam" id="PF01321"/>
    </source>
</evidence>
<evidence type="ECO:0000313" key="7">
    <source>
        <dbReference type="Proteomes" id="UP001646157"/>
    </source>
</evidence>
<dbReference type="Gene3D" id="3.40.350.10">
    <property type="entry name" value="Creatinase/prolidase N-terminal domain"/>
    <property type="match status" value="1"/>
</dbReference>
<evidence type="ECO:0000256" key="1">
    <source>
        <dbReference type="ARBA" id="ARBA00001936"/>
    </source>
</evidence>
<keyword evidence="6" id="KW-0645">Protease</keyword>
<accession>A0ABS2NHQ6</accession>
<keyword evidence="6" id="KW-0224">Dipeptidase</keyword>
<gene>
    <name evidence="6" type="ORF">JOC86_003933</name>
</gene>
<sequence length="369" mass="41794">MSEQYQKRLNKFIQYLENQQVDVAIVNSPKNVFYYTGFHSEPYERFMALVIDLRNQKNYLFVPALDQEAAEETSYVKEIVPVSDELNPYKVLKDTIGEDLQSIGLETKNTSLFQQEQLHSLFSNFSYQNIGEFISSQRMRKSSEECRKVQHAVQVIEKVLKEGITRIKDGMTELDLVAEFEYLMRKFGADGPSFSTTVLSGEKSSLPHGSPNRKKLNHGDFLLVDMGVIVDGYCSDITRTFVMGEETAEQRRIYDIVREATKEGILAAKAGVSAGSVDIAARNVIQMNGYGQYFNNRVGHGLGMEVHEEPSIHEKNKLTLEPGFLFTIEPGIYIPGYGGVRMEENVYIEEDGKAKVLTTFPTELIKIGY</sequence>
<keyword evidence="3" id="KW-0464">Manganese</keyword>
<proteinExistence type="inferred from homology"/>